<comment type="caution">
    <text evidence="1">The sequence shown here is derived from an EMBL/GenBank/DDBJ whole genome shotgun (WGS) entry which is preliminary data.</text>
</comment>
<evidence type="ECO:0000313" key="2">
    <source>
        <dbReference type="Proteomes" id="UP000226442"/>
    </source>
</evidence>
<evidence type="ECO:0000313" key="1">
    <source>
        <dbReference type="EMBL" id="PHX57198.1"/>
    </source>
</evidence>
<sequence>MDRPPLPQPKLDPTPITFDQYDAYTPEKLELWDGFYNYGGQNLTGFHLAVLANMGLRKAVRNVPLSLWLEAIQELALQNSKLNFDTEMGEAMLNRLNRGLEDLQSVAEYLEEEN</sequence>
<protein>
    <submittedName>
        <fullName evidence="1">Uncharacterized protein</fullName>
    </submittedName>
</protein>
<dbReference type="OrthoDB" id="513929at2"/>
<dbReference type="Proteomes" id="UP000226442">
    <property type="component" value="Unassembled WGS sequence"/>
</dbReference>
<dbReference type="EMBL" id="NXIB02000004">
    <property type="protein sequence ID" value="PHX57198.1"/>
    <property type="molecule type" value="Genomic_DNA"/>
</dbReference>
<organism evidence="1 2">
    <name type="scientific">Tychonema bourrellyi FEM_GT703</name>
    <dbReference type="NCBI Taxonomy" id="2040638"/>
    <lineage>
        <taxon>Bacteria</taxon>
        <taxon>Bacillati</taxon>
        <taxon>Cyanobacteriota</taxon>
        <taxon>Cyanophyceae</taxon>
        <taxon>Oscillatoriophycideae</taxon>
        <taxon>Oscillatoriales</taxon>
        <taxon>Microcoleaceae</taxon>
        <taxon>Tychonema</taxon>
    </lineage>
</organism>
<name>A0A2G4F621_9CYAN</name>
<dbReference type="RefSeq" id="WP_096829070.1">
    <property type="nucleotide sequence ID" value="NZ_NXIB02000004.1"/>
</dbReference>
<reference evidence="1" key="1">
    <citation type="submission" date="2017-10" db="EMBL/GenBank/DDBJ databases">
        <title>Draft genome sequence of the planktic cyanobacteria Tychonema bourrellyi isolated from alpine lentic freshwater.</title>
        <authorList>
            <person name="Tett A."/>
            <person name="Armanini F."/>
            <person name="Asnicar F."/>
            <person name="Boscaini A."/>
            <person name="Pasolli E."/>
            <person name="Zolfo M."/>
            <person name="Donati C."/>
            <person name="Salmaso N."/>
            <person name="Segata N."/>
        </authorList>
    </citation>
    <scope>NUCLEOTIDE SEQUENCE</scope>
    <source>
        <strain evidence="1">FEM_GT703</strain>
    </source>
</reference>
<dbReference type="AlphaFoldDB" id="A0A2G4F621"/>
<gene>
    <name evidence="1" type="ORF">CP500_001360</name>
</gene>
<accession>A0A2G4F621</accession>
<proteinExistence type="predicted"/>
<keyword evidence="2" id="KW-1185">Reference proteome</keyword>